<reference evidence="1 2" key="1">
    <citation type="submission" date="2016-02" db="EMBL/GenBank/DDBJ databases">
        <authorList>
            <person name="Wen L."/>
            <person name="He K."/>
            <person name="Yang H."/>
        </authorList>
    </citation>
    <scope>NUCLEOTIDE SEQUENCE [LARGE SCALE GENOMIC DNA]</scope>
    <source>
        <strain evidence="1 2">MJR8628A</strain>
    </source>
</reference>
<dbReference type="Proteomes" id="UP000070326">
    <property type="component" value="Unassembled WGS sequence"/>
</dbReference>
<evidence type="ECO:0000313" key="1">
    <source>
        <dbReference type="EMBL" id="KXI12337.1"/>
    </source>
</evidence>
<dbReference type="AlphaFoldDB" id="A0A135YSI7"/>
<protein>
    <submittedName>
        <fullName evidence="1">Uncharacterized protein</fullName>
    </submittedName>
</protein>
<proteinExistence type="predicted"/>
<dbReference type="EMBL" id="LSQZ01000052">
    <property type="protein sequence ID" value="KXI12337.1"/>
    <property type="molecule type" value="Genomic_DNA"/>
</dbReference>
<name>A0A135YSI7_9FIRM</name>
<dbReference type="PATRIC" id="fig|1261.5.peg.1079"/>
<gene>
    <name evidence="1" type="ORF">HMPREF3195_01077</name>
</gene>
<accession>A0A135YSI7</accession>
<evidence type="ECO:0000313" key="2">
    <source>
        <dbReference type="Proteomes" id="UP000070326"/>
    </source>
</evidence>
<comment type="caution">
    <text evidence="1">The sequence shown here is derived from an EMBL/GenBank/DDBJ whole genome shotgun (WGS) entry which is preliminary data.</text>
</comment>
<sequence>MLLVASILCSIIFTFHFDSITSCLIACICCHIHYLHFTLILLHL</sequence>
<organism evidence="1 2">
    <name type="scientific">Peptostreptococcus anaerobius</name>
    <dbReference type="NCBI Taxonomy" id="1261"/>
    <lineage>
        <taxon>Bacteria</taxon>
        <taxon>Bacillati</taxon>
        <taxon>Bacillota</taxon>
        <taxon>Clostridia</taxon>
        <taxon>Peptostreptococcales</taxon>
        <taxon>Peptostreptococcaceae</taxon>
        <taxon>Peptostreptococcus</taxon>
    </lineage>
</organism>